<dbReference type="AlphaFoldDB" id="A0A6J4GCB0"/>
<evidence type="ECO:0000313" key="2">
    <source>
        <dbReference type="Proteomes" id="UP000479938"/>
    </source>
</evidence>
<organism evidence="1 2">
    <name type="scientific">Flavobacterium bizetiae</name>
    <dbReference type="NCBI Taxonomy" id="2704140"/>
    <lineage>
        <taxon>Bacteria</taxon>
        <taxon>Pseudomonadati</taxon>
        <taxon>Bacteroidota</taxon>
        <taxon>Flavobacteriia</taxon>
        <taxon>Flavobacteriales</taxon>
        <taxon>Flavobacteriaceae</taxon>
        <taxon>Flavobacterium</taxon>
    </lineage>
</organism>
<dbReference type="Proteomes" id="UP000479938">
    <property type="component" value="Unassembled WGS sequence"/>
</dbReference>
<accession>A0A6J4GCB0</accession>
<sequence>MFNKMMQTSVYWAYILQFDSFKIEIDTNESFYFELKSSTLTF</sequence>
<name>A0A6J4GCB0_9FLAO</name>
<protein>
    <submittedName>
        <fullName evidence="1">Uncharacterized protein</fullName>
    </submittedName>
</protein>
<evidence type="ECO:0000313" key="1">
    <source>
        <dbReference type="EMBL" id="CAA9195925.1"/>
    </source>
</evidence>
<reference evidence="1 2" key="1">
    <citation type="submission" date="2020-02" db="EMBL/GenBank/DDBJ databases">
        <authorList>
            <person name="Criscuolo A."/>
        </authorList>
    </citation>
    <scope>NUCLEOTIDE SEQUENCE [LARGE SCALE GENOMIC DNA]</scope>
    <source>
        <strain evidence="1">CIP105534</strain>
    </source>
</reference>
<proteinExistence type="predicted"/>
<keyword evidence="2" id="KW-1185">Reference proteome</keyword>
<dbReference type="EMBL" id="CADCSU010000047">
    <property type="protein sequence ID" value="CAA9195925.1"/>
    <property type="molecule type" value="Genomic_DNA"/>
</dbReference>
<gene>
    <name evidence="1" type="ORF">FLA105534_00892</name>
</gene>